<sequence length="164" mass="18212">MGIGLWSYNGSLNTGVAIETMVEMQNPMDLRVDKSALCTFFEMAVYWVQAELKKQRAKEGVFKYVNELCERLPNPRKKSIVDCDNIATMPDVSFTIADKSFLLSPEQYTVKIEGNDSTVCLSGFIGLDVPPPKGPLWVLGNLFLGAYHTIFDFGNLQVGFAESA</sequence>
<proteinExistence type="inferred from homology"/>
<dbReference type="InterPro" id="IPR001461">
    <property type="entry name" value="Aspartic_peptidase_A1"/>
</dbReference>
<organism evidence="3 4">
    <name type="scientific">Actinidia chinensis var. chinensis</name>
    <name type="common">Chinese soft-hair kiwi</name>
    <dbReference type="NCBI Taxonomy" id="1590841"/>
    <lineage>
        <taxon>Eukaryota</taxon>
        <taxon>Viridiplantae</taxon>
        <taxon>Streptophyta</taxon>
        <taxon>Embryophyta</taxon>
        <taxon>Tracheophyta</taxon>
        <taxon>Spermatophyta</taxon>
        <taxon>Magnoliopsida</taxon>
        <taxon>eudicotyledons</taxon>
        <taxon>Gunneridae</taxon>
        <taxon>Pentapetalae</taxon>
        <taxon>asterids</taxon>
        <taxon>Ericales</taxon>
        <taxon>Actinidiaceae</taxon>
        <taxon>Actinidia</taxon>
    </lineage>
</organism>
<dbReference type="STRING" id="1590841.A0A2R6PJE2"/>
<dbReference type="InterPro" id="IPR021109">
    <property type="entry name" value="Peptidase_aspartic_dom_sf"/>
</dbReference>
<gene>
    <name evidence="3" type="ORF">CEY00_Acc27059</name>
</gene>
<accession>A0A2R6PJE2</accession>
<dbReference type="Gramene" id="PSR92442">
    <property type="protein sequence ID" value="PSR92442"/>
    <property type="gene ID" value="CEY00_Acc27059"/>
</dbReference>
<dbReference type="Gene3D" id="1.10.225.10">
    <property type="entry name" value="Saposin-like"/>
    <property type="match status" value="1"/>
</dbReference>
<dbReference type="PROSITE" id="PS51767">
    <property type="entry name" value="PEPTIDASE_A1"/>
    <property type="match status" value="1"/>
</dbReference>
<dbReference type="SUPFAM" id="SSF50630">
    <property type="entry name" value="Acid proteases"/>
    <property type="match status" value="1"/>
</dbReference>
<dbReference type="InterPro" id="IPR033121">
    <property type="entry name" value="PEPTIDASE_A1"/>
</dbReference>
<name>A0A2R6PJE2_ACTCC</name>
<dbReference type="InParanoid" id="A0A2R6PJE2"/>
<dbReference type="Pfam" id="PF00026">
    <property type="entry name" value="Asp"/>
    <property type="match status" value="1"/>
</dbReference>
<evidence type="ECO:0000313" key="4">
    <source>
        <dbReference type="Proteomes" id="UP000241394"/>
    </source>
</evidence>
<dbReference type="OMA" id="FFEMAVY"/>
<dbReference type="Proteomes" id="UP000241394">
    <property type="component" value="Chromosome LG24"/>
</dbReference>
<protein>
    <submittedName>
        <fullName evidence="3">Aspartic proteinase</fullName>
    </submittedName>
</protein>
<evidence type="ECO:0000313" key="3">
    <source>
        <dbReference type="EMBL" id="PSR92442.1"/>
    </source>
</evidence>
<dbReference type="GO" id="GO:0004190">
    <property type="term" value="F:aspartic-type endopeptidase activity"/>
    <property type="evidence" value="ECO:0007669"/>
    <property type="project" value="InterPro"/>
</dbReference>
<dbReference type="AlphaFoldDB" id="A0A2R6PJE2"/>
<dbReference type="Gene3D" id="2.40.70.10">
    <property type="entry name" value="Acid Proteases"/>
    <property type="match status" value="1"/>
</dbReference>
<dbReference type="EMBL" id="NKQK01000024">
    <property type="protein sequence ID" value="PSR92442.1"/>
    <property type="molecule type" value="Genomic_DNA"/>
</dbReference>
<dbReference type="FunFam" id="2.40.70.10:FF:000044">
    <property type="entry name" value="Lysosomal aspartic protease"/>
    <property type="match status" value="1"/>
</dbReference>
<keyword evidence="4" id="KW-1185">Reference proteome</keyword>
<comment type="caution">
    <text evidence="3">The sequence shown here is derived from an EMBL/GenBank/DDBJ whole genome shotgun (WGS) entry which is preliminary data.</text>
</comment>
<dbReference type="OrthoDB" id="771136at2759"/>
<feature type="domain" description="Peptidase A1" evidence="2">
    <location>
        <begin position="1"/>
        <end position="161"/>
    </location>
</feature>
<dbReference type="InterPro" id="IPR011001">
    <property type="entry name" value="Saposin-like"/>
</dbReference>
<evidence type="ECO:0000256" key="1">
    <source>
        <dbReference type="ARBA" id="ARBA00007447"/>
    </source>
</evidence>
<dbReference type="GO" id="GO:0006508">
    <property type="term" value="P:proteolysis"/>
    <property type="evidence" value="ECO:0007669"/>
    <property type="project" value="InterPro"/>
</dbReference>
<dbReference type="PANTHER" id="PTHR47966">
    <property type="entry name" value="BETA-SITE APP-CLEAVING ENZYME, ISOFORM A-RELATED"/>
    <property type="match status" value="1"/>
</dbReference>
<dbReference type="PANTHER" id="PTHR47966:SF20">
    <property type="entry name" value="ASPARTIC PROTEINASE-LIKE"/>
    <property type="match status" value="1"/>
</dbReference>
<reference evidence="3 4" key="1">
    <citation type="submission" date="2017-07" db="EMBL/GenBank/DDBJ databases">
        <title>An improved, manually edited Actinidia chinensis var. chinensis (kiwifruit) genome highlights the challenges associated with draft genomes and gene prediction in plants.</title>
        <authorList>
            <person name="Pilkington S."/>
            <person name="Crowhurst R."/>
            <person name="Hilario E."/>
            <person name="Nardozza S."/>
            <person name="Fraser L."/>
            <person name="Peng Y."/>
            <person name="Gunaseelan K."/>
            <person name="Simpson R."/>
            <person name="Tahir J."/>
            <person name="Deroles S."/>
            <person name="Templeton K."/>
            <person name="Luo Z."/>
            <person name="Davy M."/>
            <person name="Cheng C."/>
            <person name="Mcneilage M."/>
            <person name="Scaglione D."/>
            <person name="Liu Y."/>
            <person name="Zhang Q."/>
            <person name="Datson P."/>
            <person name="De Silva N."/>
            <person name="Gardiner S."/>
            <person name="Bassett H."/>
            <person name="Chagne D."/>
            <person name="Mccallum J."/>
            <person name="Dzierzon H."/>
            <person name="Deng C."/>
            <person name="Wang Y.-Y."/>
            <person name="Barron N."/>
            <person name="Manako K."/>
            <person name="Bowen J."/>
            <person name="Foster T."/>
            <person name="Erridge Z."/>
            <person name="Tiffin H."/>
            <person name="Waite C."/>
            <person name="Davies K."/>
            <person name="Grierson E."/>
            <person name="Laing W."/>
            <person name="Kirk R."/>
            <person name="Chen X."/>
            <person name="Wood M."/>
            <person name="Montefiori M."/>
            <person name="Brummell D."/>
            <person name="Schwinn K."/>
            <person name="Catanach A."/>
            <person name="Fullerton C."/>
            <person name="Li D."/>
            <person name="Meiyalaghan S."/>
            <person name="Nieuwenhuizen N."/>
            <person name="Read N."/>
            <person name="Prakash R."/>
            <person name="Hunter D."/>
            <person name="Zhang H."/>
            <person name="Mckenzie M."/>
            <person name="Knabel M."/>
            <person name="Harris A."/>
            <person name="Allan A."/>
            <person name="Chen A."/>
            <person name="Janssen B."/>
            <person name="Plunkett B."/>
            <person name="Dwamena C."/>
            <person name="Voogd C."/>
            <person name="Leif D."/>
            <person name="Lafferty D."/>
            <person name="Souleyre E."/>
            <person name="Varkonyi-Gasic E."/>
            <person name="Gambi F."/>
            <person name="Hanley J."/>
            <person name="Yao J.-L."/>
            <person name="Cheung J."/>
            <person name="David K."/>
            <person name="Warren B."/>
            <person name="Marsh K."/>
            <person name="Snowden K."/>
            <person name="Lin-Wang K."/>
            <person name="Brian L."/>
            <person name="Martinez-Sanchez M."/>
            <person name="Wang M."/>
            <person name="Ileperuma N."/>
            <person name="Macnee N."/>
            <person name="Campin R."/>
            <person name="Mcatee P."/>
            <person name="Drummond R."/>
            <person name="Espley R."/>
            <person name="Ireland H."/>
            <person name="Wu R."/>
            <person name="Atkinson R."/>
            <person name="Karunairetnam S."/>
            <person name="Bulley S."/>
            <person name="Chunkath S."/>
            <person name="Hanley Z."/>
            <person name="Storey R."/>
            <person name="Thrimawithana A."/>
            <person name="Thomson S."/>
            <person name="David C."/>
            <person name="Testolin R."/>
        </authorList>
    </citation>
    <scope>NUCLEOTIDE SEQUENCE [LARGE SCALE GENOMIC DNA]</scope>
    <source>
        <strain evidence="4">cv. Red5</strain>
        <tissue evidence="3">Young leaf</tissue>
    </source>
</reference>
<reference evidence="4" key="2">
    <citation type="journal article" date="2018" name="BMC Genomics">
        <title>A manually annotated Actinidia chinensis var. chinensis (kiwifruit) genome highlights the challenges associated with draft genomes and gene prediction in plants.</title>
        <authorList>
            <person name="Pilkington S.M."/>
            <person name="Crowhurst R."/>
            <person name="Hilario E."/>
            <person name="Nardozza S."/>
            <person name="Fraser L."/>
            <person name="Peng Y."/>
            <person name="Gunaseelan K."/>
            <person name="Simpson R."/>
            <person name="Tahir J."/>
            <person name="Deroles S.C."/>
            <person name="Templeton K."/>
            <person name="Luo Z."/>
            <person name="Davy M."/>
            <person name="Cheng C."/>
            <person name="McNeilage M."/>
            <person name="Scaglione D."/>
            <person name="Liu Y."/>
            <person name="Zhang Q."/>
            <person name="Datson P."/>
            <person name="De Silva N."/>
            <person name="Gardiner S.E."/>
            <person name="Bassett H."/>
            <person name="Chagne D."/>
            <person name="McCallum J."/>
            <person name="Dzierzon H."/>
            <person name="Deng C."/>
            <person name="Wang Y.Y."/>
            <person name="Barron L."/>
            <person name="Manako K."/>
            <person name="Bowen J."/>
            <person name="Foster T.M."/>
            <person name="Erridge Z.A."/>
            <person name="Tiffin H."/>
            <person name="Waite C.N."/>
            <person name="Davies K.M."/>
            <person name="Grierson E.P."/>
            <person name="Laing W.A."/>
            <person name="Kirk R."/>
            <person name="Chen X."/>
            <person name="Wood M."/>
            <person name="Montefiori M."/>
            <person name="Brummell D.A."/>
            <person name="Schwinn K.E."/>
            <person name="Catanach A."/>
            <person name="Fullerton C."/>
            <person name="Li D."/>
            <person name="Meiyalaghan S."/>
            <person name="Nieuwenhuizen N."/>
            <person name="Read N."/>
            <person name="Prakash R."/>
            <person name="Hunter D."/>
            <person name="Zhang H."/>
            <person name="McKenzie M."/>
            <person name="Knabel M."/>
            <person name="Harris A."/>
            <person name="Allan A.C."/>
            <person name="Gleave A."/>
            <person name="Chen A."/>
            <person name="Janssen B.J."/>
            <person name="Plunkett B."/>
            <person name="Ampomah-Dwamena C."/>
            <person name="Voogd C."/>
            <person name="Leif D."/>
            <person name="Lafferty D."/>
            <person name="Souleyre E.J.F."/>
            <person name="Varkonyi-Gasic E."/>
            <person name="Gambi F."/>
            <person name="Hanley J."/>
            <person name="Yao J.L."/>
            <person name="Cheung J."/>
            <person name="David K.M."/>
            <person name="Warren B."/>
            <person name="Marsh K."/>
            <person name="Snowden K.C."/>
            <person name="Lin-Wang K."/>
            <person name="Brian L."/>
            <person name="Martinez-Sanchez M."/>
            <person name="Wang M."/>
            <person name="Ileperuma N."/>
            <person name="Macnee N."/>
            <person name="Campin R."/>
            <person name="McAtee P."/>
            <person name="Drummond R.S.M."/>
            <person name="Espley R.V."/>
            <person name="Ireland H.S."/>
            <person name="Wu R."/>
            <person name="Atkinson R.G."/>
            <person name="Karunairetnam S."/>
            <person name="Bulley S."/>
            <person name="Chunkath S."/>
            <person name="Hanley Z."/>
            <person name="Storey R."/>
            <person name="Thrimawithana A.H."/>
            <person name="Thomson S."/>
            <person name="David C."/>
            <person name="Testolin R."/>
            <person name="Huang H."/>
            <person name="Hellens R.P."/>
            <person name="Schaffer R.J."/>
        </authorList>
    </citation>
    <scope>NUCLEOTIDE SEQUENCE [LARGE SCALE GENOMIC DNA]</scope>
    <source>
        <strain evidence="4">cv. Red5</strain>
    </source>
</reference>
<comment type="similarity">
    <text evidence="1">Belongs to the peptidase A1 family.</text>
</comment>
<dbReference type="SUPFAM" id="SSF47862">
    <property type="entry name" value="Saposin"/>
    <property type="match status" value="1"/>
</dbReference>
<evidence type="ECO:0000259" key="2">
    <source>
        <dbReference type="PROSITE" id="PS51767"/>
    </source>
</evidence>